<proteinExistence type="predicted"/>
<dbReference type="AlphaFoldDB" id="A0A2N9F245"/>
<dbReference type="EMBL" id="OIVN01000752">
    <property type="protein sequence ID" value="SPC85047.1"/>
    <property type="molecule type" value="Genomic_DNA"/>
</dbReference>
<organism evidence="1">
    <name type="scientific">Fagus sylvatica</name>
    <name type="common">Beechnut</name>
    <dbReference type="NCBI Taxonomy" id="28930"/>
    <lineage>
        <taxon>Eukaryota</taxon>
        <taxon>Viridiplantae</taxon>
        <taxon>Streptophyta</taxon>
        <taxon>Embryophyta</taxon>
        <taxon>Tracheophyta</taxon>
        <taxon>Spermatophyta</taxon>
        <taxon>Magnoliopsida</taxon>
        <taxon>eudicotyledons</taxon>
        <taxon>Gunneridae</taxon>
        <taxon>Pentapetalae</taxon>
        <taxon>rosids</taxon>
        <taxon>fabids</taxon>
        <taxon>Fagales</taxon>
        <taxon>Fagaceae</taxon>
        <taxon>Fagus</taxon>
    </lineage>
</organism>
<gene>
    <name evidence="1" type="ORF">FSB_LOCUS12929</name>
</gene>
<protein>
    <submittedName>
        <fullName evidence="1">Uncharacterized protein</fullName>
    </submittedName>
</protein>
<sequence length="91" mass="9991">MAKPSIIFSGKTTGVTFRAALVHHEDKIPRRSTNLTPRISPSPLLPESASSLIRDGHILRLAAYWGFVTIGVGRMVLGMWDCLDIDVGKMD</sequence>
<accession>A0A2N9F245</accession>
<evidence type="ECO:0000313" key="1">
    <source>
        <dbReference type="EMBL" id="SPC85047.1"/>
    </source>
</evidence>
<reference evidence="1" key="1">
    <citation type="submission" date="2018-02" db="EMBL/GenBank/DDBJ databases">
        <authorList>
            <person name="Cohen D.B."/>
            <person name="Kent A.D."/>
        </authorList>
    </citation>
    <scope>NUCLEOTIDE SEQUENCE</scope>
</reference>
<name>A0A2N9F245_FAGSY</name>